<evidence type="ECO:0000256" key="1">
    <source>
        <dbReference type="SAM" id="Phobius"/>
    </source>
</evidence>
<keyword evidence="1" id="KW-0472">Membrane</keyword>
<evidence type="ECO:0000313" key="2">
    <source>
        <dbReference type="EMBL" id="KKS97559.1"/>
    </source>
</evidence>
<comment type="caution">
    <text evidence="2">The sequence shown here is derived from an EMBL/GenBank/DDBJ whole genome shotgun (WGS) entry which is preliminary data.</text>
</comment>
<dbReference type="STRING" id="1618443.UV73_C0007G0002"/>
<reference evidence="2 3" key="1">
    <citation type="journal article" date="2015" name="Nature">
        <title>rRNA introns, odd ribosomes, and small enigmatic genomes across a large radiation of phyla.</title>
        <authorList>
            <person name="Brown C.T."/>
            <person name="Hug L.A."/>
            <person name="Thomas B.C."/>
            <person name="Sharon I."/>
            <person name="Castelle C.J."/>
            <person name="Singh A."/>
            <person name="Wilkins M.J."/>
            <person name="Williams K.H."/>
            <person name="Banfield J.F."/>
        </authorList>
    </citation>
    <scope>NUCLEOTIDE SEQUENCE [LARGE SCALE GENOMIC DNA]</scope>
</reference>
<feature type="transmembrane region" description="Helical" evidence="1">
    <location>
        <begin position="21"/>
        <end position="39"/>
    </location>
</feature>
<evidence type="ECO:0000313" key="3">
    <source>
        <dbReference type="Proteomes" id="UP000034894"/>
    </source>
</evidence>
<keyword evidence="1" id="KW-1133">Transmembrane helix</keyword>
<keyword evidence="1" id="KW-0812">Transmembrane</keyword>
<sequence length="207" mass="22934">MLEKVKNWYKKLPDRKPWVDLMTAVLTIPVLVTVIIINVDNLKKDGNASDTNKTTLAPTIIEKVVTQYVVPSPGPTDISEGNPVVTETFDQTVTPTPICNLDPQPYEITYPKEGENVNVDPVCIAINKQGENFCTTQWAYRVNNSSWSTYTSDPICLYNMADGQVKLEIRTKSTVSGREKTYTRNFSYGTILTPTKTSAGPTVTPPG</sequence>
<dbReference type="EMBL" id="LCFP01000007">
    <property type="protein sequence ID" value="KKS97559.1"/>
    <property type="molecule type" value="Genomic_DNA"/>
</dbReference>
<proteinExistence type="predicted"/>
<gene>
    <name evidence="2" type="ORF">UV73_C0007G0002</name>
</gene>
<dbReference type="AlphaFoldDB" id="A0A0G1DIN7"/>
<dbReference type="Proteomes" id="UP000034894">
    <property type="component" value="Unassembled WGS sequence"/>
</dbReference>
<organism evidence="2 3">
    <name type="scientific">Candidatus Gottesmanbacteria bacterium GW2011_GWA2_43_14</name>
    <dbReference type="NCBI Taxonomy" id="1618443"/>
    <lineage>
        <taxon>Bacteria</taxon>
        <taxon>Candidatus Gottesmaniibacteriota</taxon>
    </lineage>
</organism>
<protein>
    <submittedName>
        <fullName evidence="2">Uncharacterized protein</fullName>
    </submittedName>
</protein>
<name>A0A0G1DIN7_9BACT</name>
<accession>A0A0G1DIN7</accession>